<feature type="region of interest" description="Disordered" evidence="1">
    <location>
        <begin position="37"/>
        <end position="98"/>
    </location>
</feature>
<name>A0ABN1CY71_9BURK</name>
<dbReference type="EMBL" id="BAAAEN010000032">
    <property type="protein sequence ID" value="GAA0529209.1"/>
    <property type="molecule type" value="Genomic_DNA"/>
</dbReference>
<comment type="caution">
    <text evidence="3">The sequence shown here is derived from an EMBL/GenBank/DDBJ whole genome shotgun (WGS) entry which is preliminary data.</text>
</comment>
<evidence type="ECO:0000256" key="2">
    <source>
        <dbReference type="SAM" id="SignalP"/>
    </source>
</evidence>
<gene>
    <name evidence="3" type="ORF">GCM10009097_53400</name>
</gene>
<protein>
    <recommendedName>
        <fullName evidence="5">Regulator RcnB of Ni and Co efflux</fullName>
    </recommendedName>
</protein>
<proteinExistence type="predicted"/>
<feature type="chain" id="PRO_5047283609" description="Regulator RcnB of Ni and Co efflux" evidence="2">
    <location>
        <begin position="37"/>
        <end position="156"/>
    </location>
</feature>
<keyword evidence="4" id="KW-1185">Reference proteome</keyword>
<dbReference type="InterPro" id="IPR024572">
    <property type="entry name" value="RcnB"/>
</dbReference>
<sequence length="156" mass="16412">MFRASHCLKEIIMASKRLLAHLLTGILLAASTASYAQGGPPGGRPGGGPGHGGPGHPGMGHPGPGPRHDMGRGPGGAPGHDHRGPPGRGPGDPAYRHWSKGDRVPYPYRGPQYVVDNWRVHRLSPPPRGYHWINVGADYFLIGVATGVVLQAILNP</sequence>
<accession>A0ABN1CY71</accession>
<dbReference type="Pfam" id="PF11776">
    <property type="entry name" value="RcnB"/>
    <property type="match status" value="1"/>
</dbReference>
<dbReference type="Gene3D" id="3.10.450.160">
    <property type="entry name" value="inner membrane protein cigr"/>
    <property type="match status" value="1"/>
</dbReference>
<organism evidence="3 4">
    <name type="scientific">Pigmentiphaga daeguensis</name>
    <dbReference type="NCBI Taxonomy" id="414049"/>
    <lineage>
        <taxon>Bacteria</taxon>
        <taxon>Pseudomonadati</taxon>
        <taxon>Pseudomonadota</taxon>
        <taxon>Betaproteobacteria</taxon>
        <taxon>Burkholderiales</taxon>
        <taxon>Alcaligenaceae</taxon>
        <taxon>Pigmentiphaga</taxon>
    </lineage>
</organism>
<feature type="compositionally biased region" description="Gly residues" evidence="1">
    <location>
        <begin position="39"/>
        <end position="62"/>
    </location>
</feature>
<reference evidence="3 4" key="1">
    <citation type="journal article" date="2019" name="Int. J. Syst. Evol. Microbiol.">
        <title>The Global Catalogue of Microorganisms (GCM) 10K type strain sequencing project: providing services to taxonomists for standard genome sequencing and annotation.</title>
        <authorList>
            <consortium name="The Broad Institute Genomics Platform"/>
            <consortium name="The Broad Institute Genome Sequencing Center for Infectious Disease"/>
            <person name="Wu L."/>
            <person name="Ma J."/>
        </authorList>
    </citation>
    <scope>NUCLEOTIDE SEQUENCE [LARGE SCALE GENOMIC DNA]</scope>
    <source>
        <strain evidence="3 4">JCM 14330</strain>
    </source>
</reference>
<dbReference type="Proteomes" id="UP001501706">
    <property type="component" value="Unassembled WGS sequence"/>
</dbReference>
<evidence type="ECO:0000313" key="4">
    <source>
        <dbReference type="Proteomes" id="UP001501706"/>
    </source>
</evidence>
<evidence type="ECO:0000256" key="1">
    <source>
        <dbReference type="SAM" id="MobiDB-lite"/>
    </source>
</evidence>
<evidence type="ECO:0008006" key="5">
    <source>
        <dbReference type="Google" id="ProtNLM"/>
    </source>
</evidence>
<keyword evidence="2" id="KW-0732">Signal</keyword>
<feature type="signal peptide" evidence="2">
    <location>
        <begin position="1"/>
        <end position="36"/>
    </location>
</feature>
<evidence type="ECO:0000313" key="3">
    <source>
        <dbReference type="EMBL" id="GAA0529209.1"/>
    </source>
</evidence>